<name>A0A1H6KJS6_MYCRU</name>
<dbReference type="SUPFAM" id="SSF46458">
    <property type="entry name" value="Globin-like"/>
    <property type="match status" value="1"/>
</dbReference>
<proteinExistence type="inferred from homology"/>
<dbReference type="FunFam" id="1.10.490.10:FF:000004">
    <property type="entry name" value="Group 2 hemoglobin yjbI"/>
    <property type="match status" value="1"/>
</dbReference>
<keyword evidence="15" id="KW-1185">Reference proteome</keyword>
<dbReference type="PANTHER" id="PTHR47366:SF1">
    <property type="entry name" value="TWO-ON-TWO HEMOGLOBIN-3"/>
    <property type="match status" value="1"/>
</dbReference>
<dbReference type="InterPro" id="IPR009050">
    <property type="entry name" value="Globin-like_sf"/>
</dbReference>
<feature type="binding site" description="distal binding residue" evidence="13">
    <location>
        <position position="145"/>
    </location>
    <ligand>
        <name>heme</name>
        <dbReference type="ChEBI" id="CHEBI:30413"/>
    </ligand>
    <ligandPart>
        <name>Fe</name>
        <dbReference type="ChEBI" id="CHEBI:18248"/>
    </ligandPart>
</feature>
<dbReference type="InterPro" id="IPR012292">
    <property type="entry name" value="Globin/Proto"/>
</dbReference>
<dbReference type="Pfam" id="PF01152">
    <property type="entry name" value="Bac_globin"/>
    <property type="match status" value="1"/>
</dbReference>
<evidence type="ECO:0000256" key="11">
    <source>
        <dbReference type="ARBA" id="ARBA00077601"/>
    </source>
</evidence>
<comment type="cofactor">
    <cofactor evidence="1">
        <name>heme</name>
        <dbReference type="ChEBI" id="CHEBI:30413"/>
    </cofactor>
</comment>
<dbReference type="GO" id="GO:0005344">
    <property type="term" value="F:oxygen carrier activity"/>
    <property type="evidence" value="ECO:0007669"/>
    <property type="project" value="UniProtKB-KW"/>
</dbReference>
<reference evidence="15" key="1">
    <citation type="submission" date="2016-10" db="EMBL/GenBank/DDBJ databases">
        <authorList>
            <person name="Varghese N."/>
            <person name="Submissions S."/>
        </authorList>
    </citation>
    <scope>NUCLEOTIDE SEQUENCE [LARGE SCALE GENOMIC DNA]</scope>
    <source>
        <strain evidence="15">DSM 45405</strain>
    </source>
</reference>
<dbReference type="InterPro" id="IPR001486">
    <property type="entry name" value="Hemoglobin_trunc"/>
</dbReference>
<evidence type="ECO:0000256" key="4">
    <source>
        <dbReference type="ARBA" id="ARBA00022617"/>
    </source>
</evidence>
<keyword evidence="5" id="KW-0561">Oxygen transport</keyword>
<evidence type="ECO:0000256" key="1">
    <source>
        <dbReference type="ARBA" id="ARBA00001971"/>
    </source>
</evidence>
<organism evidence="14 15">
    <name type="scientific">Mycolicibacterium rutilum</name>
    <name type="common">Mycobacterium rutilum</name>
    <dbReference type="NCBI Taxonomy" id="370526"/>
    <lineage>
        <taxon>Bacteria</taxon>
        <taxon>Bacillati</taxon>
        <taxon>Actinomycetota</taxon>
        <taxon>Actinomycetes</taxon>
        <taxon>Mycobacteriales</taxon>
        <taxon>Mycobacteriaceae</taxon>
        <taxon>Mycolicibacterium</taxon>
    </lineage>
</organism>
<dbReference type="STRING" id="370526.SAMN04489835_3386"/>
<evidence type="ECO:0000256" key="12">
    <source>
        <dbReference type="ARBA" id="ARBA00080045"/>
    </source>
</evidence>
<dbReference type="EMBL" id="LT629971">
    <property type="protein sequence ID" value="SEH73002.1"/>
    <property type="molecule type" value="Genomic_DNA"/>
</dbReference>
<comment type="similarity">
    <text evidence="9">Belongs to the truncated hemoglobin family. Group II subfamily.</text>
</comment>
<dbReference type="AlphaFoldDB" id="A0A1H6KJS6"/>
<evidence type="ECO:0000256" key="9">
    <source>
        <dbReference type="ARBA" id="ARBA00034496"/>
    </source>
</evidence>
<dbReference type="InterPro" id="IPR044203">
    <property type="entry name" value="GlbO/GLB3-like"/>
</dbReference>
<keyword evidence="4 13" id="KW-0349">Heme</keyword>
<dbReference type="PANTHER" id="PTHR47366">
    <property type="entry name" value="TWO-ON-TWO HEMOGLOBIN-3"/>
    <property type="match status" value="1"/>
</dbReference>
<keyword evidence="6" id="KW-0479">Metal-binding</keyword>
<evidence type="ECO:0000256" key="6">
    <source>
        <dbReference type="ARBA" id="ARBA00022723"/>
    </source>
</evidence>
<comment type="subunit">
    <text evidence="2">Homododecamer.</text>
</comment>
<dbReference type="GO" id="GO:0046872">
    <property type="term" value="F:metal ion binding"/>
    <property type="evidence" value="ECO:0007669"/>
    <property type="project" value="UniProtKB-KW"/>
</dbReference>
<keyword evidence="3" id="KW-0813">Transport</keyword>
<evidence type="ECO:0000256" key="7">
    <source>
        <dbReference type="ARBA" id="ARBA00023004"/>
    </source>
</evidence>
<evidence type="ECO:0000256" key="8">
    <source>
        <dbReference type="ARBA" id="ARBA00023278"/>
    </source>
</evidence>
<dbReference type="CDD" id="cd14771">
    <property type="entry name" value="TrHb2_Mt-trHbO-like_O"/>
    <property type="match status" value="1"/>
</dbReference>
<keyword evidence="7" id="KW-0408">Iron</keyword>
<evidence type="ECO:0000256" key="2">
    <source>
        <dbReference type="ARBA" id="ARBA00011193"/>
    </source>
</evidence>
<keyword evidence="8" id="KW-0379">Hydroxylation</keyword>
<evidence type="ECO:0000256" key="13">
    <source>
        <dbReference type="PIRSR" id="PIRSR601486-1"/>
    </source>
</evidence>
<protein>
    <recommendedName>
        <fullName evidence="10">Group 2 truncated hemoglobin GlbO</fullName>
    </recommendedName>
    <alternativeName>
        <fullName evidence="12">Hemoglobin-like protein HbO</fullName>
    </alternativeName>
    <alternativeName>
        <fullName evidence="11">Truncated hemoglobin</fullName>
    </alternativeName>
</protein>
<dbReference type="GO" id="GO:0019825">
    <property type="term" value="F:oxygen binding"/>
    <property type="evidence" value="ECO:0007669"/>
    <property type="project" value="InterPro"/>
</dbReference>
<evidence type="ECO:0000313" key="14">
    <source>
        <dbReference type="EMBL" id="SEH73002.1"/>
    </source>
</evidence>
<dbReference type="Gene3D" id="1.10.490.10">
    <property type="entry name" value="Globins"/>
    <property type="match status" value="1"/>
</dbReference>
<sequence length="152" mass="17739">MNIRCNDRLTWLFQQQGTMGGVTQPQGSFYDDVGGHETFRAIVARFYELVRDDEILRPLYPEEDLGPAEVRLRMFLEQYWGGPRTYSDQRGHPRLRMRHAPFRIGFIERDAWLRCMHTAVASIDSDTLDDAHRQALLDYLEMAAHSMVNSTF</sequence>
<accession>A0A1H6KJS6</accession>
<evidence type="ECO:0000256" key="5">
    <source>
        <dbReference type="ARBA" id="ARBA00022621"/>
    </source>
</evidence>
<dbReference type="GO" id="GO:0020037">
    <property type="term" value="F:heme binding"/>
    <property type="evidence" value="ECO:0007669"/>
    <property type="project" value="InterPro"/>
</dbReference>
<evidence type="ECO:0000256" key="10">
    <source>
        <dbReference type="ARBA" id="ARBA00072901"/>
    </source>
</evidence>
<dbReference type="Proteomes" id="UP000182915">
    <property type="component" value="Chromosome I"/>
</dbReference>
<evidence type="ECO:0000313" key="15">
    <source>
        <dbReference type="Proteomes" id="UP000182915"/>
    </source>
</evidence>
<gene>
    <name evidence="14" type="ORF">SAMN04489835_3386</name>
</gene>
<evidence type="ECO:0000256" key="3">
    <source>
        <dbReference type="ARBA" id="ARBA00022448"/>
    </source>
</evidence>